<accession>A0ABP7U7G6</accession>
<name>A0ABP7U7G6_9PSEU</name>
<evidence type="ECO:0008006" key="3">
    <source>
        <dbReference type="Google" id="ProtNLM"/>
    </source>
</evidence>
<dbReference type="Proteomes" id="UP001501747">
    <property type="component" value="Unassembled WGS sequence"/>
</dbReference>
<organism evidence="1 2">
    <name type="scientific">Allokutzneria multivorans</name>
    <dbReference type="NCBI Taxonomy" id="1142134"/>
    <lineage>
        <taxon>Bacteria</taxon>
        <taxon>Bacillati</taxon>
        <taxon>Actinomycetota</taxon>
        <taxon>Actinomycetes</taxon>
        <taxon>Pseudonocardiales</taxon>
        <taxon>Pseudonocardiaceae</taxon>
        <taxon>Allokutzneria</taxon>
    </lineage>
</organism>
<reference evidence="2" key="1">
    <citation type="journal article" date="2019" name="Int. J. Syst. Evol. Microbiol.">
        <title>The Global Catalogue of Microorganisms (GCM) 10K type strain sequencing project: providing services to taxonomists for standard genome sequencing and annotation.</title>
        <authorList>
            <consortium name="The Broad Institute Genomics Platform"/>
            <consortium name="The Broad Institute Genome Sequencing Center for Infectious Disease"/>
            <person name="Wu L."/>
            <person name="Ma J."/>
        </authorList>
    </citation>
    <scope>NUCLEOTIDE SEQUENCE [LARGE SCALE GENOMIC DNA]</scope>
    <source>
        <strain evidence="2">JCM 17342</strain>
    </source>
</reference>
<dbReference type="EMBL" id="BAABAL010000027">
    <property type="protein sequence ID" value="GAA4036300.1"/>
    <property type="molecule type" value="Genomic_DNA"/>
</dbReference>
<sequence>MLVVLHNITTLTRMRDVLPIFASDFRVQLFATWSGSDPFTHGLREELDKLGIILVPWEQAVAQRFDLAVSASHHGGLRELTTPVVILSHGIGYTKYAPGDREVFGLSEEWVLRDGKPLAEALVLSHSEQLDRLAPAAVPSAVLAGDPCFDRMRASLGLREHYRQALNAGDRKVIAVSSTWSSASLLGAGPDLIRRLLAELPLDEYRVVAIVHPNVWHWHGPFQVRLWFDECLRAGLTLVPEMEGWRASLIAADCVIGDNGSVTAYGAALGKPVLLSAFPDVPPGSPVDALGKLAPRLDSARPLRAQIDRAITEHSPGRYQAVTDLVTDAPDESAGLLRELCYRLLDLPVPPSDVVLEPLSADGLDSGRVTAFTASCEVGEVTRLTRFGLESTKDGHIVAHALHAGRGVRRNTDILFRYADEAFALEEREIVAVIGDDQAQVTSRDGRTWDVSGDGDPTGFPSIVYSWIAAGLDLPSTITVRTGAIHYDLSVTERSPRTATS</sequence>
<keyword evidence="2" id="KW-1185">Reference proteome</keyword>
<dbReference type="RefSeq" id="WP_344885774.1">
    <property type="nucleotide sequence ID" value="NZ_BAABAL010000027.1"/>
</dbReference>
<gene>
    <name evidence="1" type="ORF">GCM10022247_72540</name>
</gene>
<protein>
    <recommendedName>
        <fullName evidence="3">CDP-Glycerol:Poly(Glycerophosphate) glycerophosphotransferase</fullName>
    </recommendedName>
</protein>
<comment type="caution">
    <text evidence="1">The sequence shown here is derived from an EMBL/GenBank/DDBJ whole genome shotgun (WGS) entry which is preliminary data.</text>
</comment>
<proteinExistence type="predicted"/>
<evidence type="ECO:0000313" key="1">
    <source>
        <dbReference type="EMBL" id="GAA4036300.1"/>
    </source>
</evidence>
<dbReference type="SUPFAM" id="SSF53756">
    <property type="entry name" value="UDP-Glycosyltransferase/glycogen phosphorylase"/>
    <property type="match status" value="1"/>
</dbReference>
<evidence type="ECO:0000313" key="2">
    <source>
        <dbReference type="Proteomes" id="UP001501747"/>
    </source>
</evidence>